<comment type="caution">
    <text evidence="1">The sequence shown here is derived from an EMBL/GenBank/DDBJ whole genome shotgun (WGS) entry which is preliminary data.</text>
</comment>
<evidence type="ECO:0000313" key="2">
    <source>
        <dbReference type="Proteomes" id="UP000824890"/>
    </source>
</evidence>
<sequence length="107" mass="12120">DHQKITAQNGNDRVRRCIVLGKALNRIAKDLYNMTRANVAVFSRSDQGREYQYSSPVAGGLDAVMDRVGYTPTMEFDLVRKLRRDSDALALDLGEEAWMSLLVWKIS</sequence>
<keyword evidence="2" id="KW-1185">Reference proteome</keyword>
<accession>A0ABQ8DPM9</accession>
<organism evidence="1 2">
    <name type="scientific">Brassica napus</name>
    <name type="common">Rape</name>
    <dbReference type="NCBI Taxonomy" id="3708"/>
    <lineage>
        <taxon>Eukaryota</taxon>
        <taxon>Viridiplantae</taxon>
        <taxon>Streptophyta</taxon>
        <taxon>Embryophyta</taxon>
        <taxon>Tracheophyta</taxon>
        <taxon>Spermatophyta</taxon>
        <taxon>Magnoliopsida</taxon>
        <taxon>eudicotyledons</taxon>
        <taxon>Gunneridae</taxon>
        <taxon>Pentapetalae</taxon>
        <taxon>rosids</taxon>
        <taxon>malvids</taxon>
        <taxon>Brassicales</taxon>
        <taxon>Brassicaceae</taxon>
        <taxon>Brassiceae</taxon>
        <taxon>Brassica</taxon>
    </lineage>
</organism>
<protein>
    <submittedName>
        <fullName evidence="1">Uncharacterized protein</fullName>
    </submittedName>
</protein>
<gene>
    <name evidence="1" type="ORF">HID58_016410</name>
</gene>
<evidence type="ECO:0000313" key="1">
    <source>
        <dbReference type="EMBL" id="KAH0930683.1"/>
    </source>
</evidence>
<proteinExistence type="predicted"/>
<dbReference type="EMBL" id="JAGKQM010000004">
    <property type="protein sequence ID" value="KAH0930683.1"/>
    <property type="molecule type" value="Genomic_DNA"/>
</dbReference>
<reference evidence="1 2" key="1">
    <citation type="submission" date="2021-05" db="EMBL/GenBank/DDBJ databases">
        <title>Genome Assembly of Synthetic Allotetraploid Brassica napus Reveals Homoeologous Exchanges between Subgenomes.</title>
        <authorList>
            <person name="Davis J.T."/>
        </authorList>
    </citation>
    <scope>NUCLEOTIDE SEQUENCE [LARGE SCALE GENOMIC DNA]</scope>
    <source>
        <strain evidence="2">cv. Da-Ae</strain>
        <tissue evidence="1">Seedling</tissue>
    </source>
</reference>
<name>A0ABQ8DPM9_BRANA</name>
<dbReference type="Proteomes" id="UP000824890">
    <property type="component" value="Unassembled WGS sequence"/>
</dbReference>
<feature type="non-terminal residue" evidence="1">
    <location>
        <position position="1"/>
    </location>
</feature>